<evidence type="ECO:0000256" key="7">
    <source>
        <dbReference type="ARBA" id="ARBA00023146"/>
    </source>
</evidence>
<reference evidence="9" key="1">
    <citation type="submission" date="2013-08" db="EMBL/GenBank/DDBJ databases">
        <authorList>
            <person name="Mendez C."/>
            <person name="Richter M."/>
            <person name="Ferrer M."/>
            <person name="Sanchez J."/>
        </authorList>
    </citation>
    <scope>NUCLEOTIDE SEQUENCE</scope>
</reference>
<feature type="non-terminal residue" evidence="9">
    <location>
        <position position="279"/>
    </location>
</feature>
<dbReference type="GO" id="GO:0004830">
    <property type="term" value="F:tryptophan-tRNA ligase activity"/>
    <property type="evidence" value="ECO:0007669"/>
    <property type="project" value="UniProtKB-EC"/>
</dbReference>
<evidence type="ECO:0000256" key="8">
    <source>
        <dbReference type="ARBA" id="ARBA00030268"/>
    </source>
</evidence>
<sequence>MEKKFEVTPWKVQGVVDYAAFAKHAGIQPIDDELKKRIAKYTGNLHFMLTREIYYAQRQLSWLLDEYEKGNKFYVYTGIAPSGSMTIGHLIPFILTQWLQEKFDAEVYIQIPDEEKFLSHKEPEITLEKTHGLAYDDALSIISLGFKPKKTKIFLDTEYASTLYKQATRVAKHITFSMVKDAFGMTNETNIGWIFYTSMQAVPAFLKSVEEGRNVPCLIPLAIDQDVHFRIARDVIGKLGYYKPAIVHAKFLPALNGASKMSASDKTQTIYLNDDEDAV</sequence>
<evidence type="ECO:0000313" key="9">
    <source>
        <dbReference type="EMBL" id="EQD51162.1"/>
    </source>
</evidence>
<dbReference type="Pfam" id="PF00579">
    <property type="entry name" value="tRNA-synt_1b"/>
    <property type="match status" value="1"/>
</dbReference>
<dbReference type="GO" id="GO:0005524">
    <property type="term" value="F:ATP binding"/>
    <property type="evidence" value="ECO:0007669"/>
    <property type="project" value="UniProtKB-KW"/>
</dbReference>
<organism evidence="9">
    <name type="scientific">mine drainage metagenome</name>
    <dbReference type="NCBI Taxonomy" id="410659"/>
    <lineage>
        <taxon>unclassified sequences</taxon>
        <taxon>metagenomes</taxon>
        <taxon>ecological metagenomes</taxon>
    </lineage>
</organism>
<gene>
    <name evidence="9" type="ORF">B2A_07012</name>
</gene>
<keyword evidence="3" id="KW-0436">Ligase</keyword>
<name>T1A2N4_9ZZZZ</name>
<proteinExistence type="inferred from homology"/>
<dbReference type="EMBL" id="AUZZ01005014">
    <property type="protein sequence ID" value="EQD51162.1"/>
    <property type="molecule type" value="Genomic_DNA"/>
</dbReference>
<evidence type="ECO:0000256" key="3">
    <source>
        <dbReference type="ARBA" id="ARBA00022598"/>
    </source>
</evidence>
<protein>
    <recommendedName>
        <fullName evidence="2">tryptophan--tRNA ligase</fullName>
        <ecNumber evidence="2">6.1.1.2</ecNumber>
    </recommendedName>
    <alternativeName>
        <fullName evidence="8">Tryptophanyl-tRNA synthetase</fullName>
    </alternativeName>
</protein>
<dbReference type="GO" id="GO:0006436">
    <property type="term" value="P:tryptophanyl-tRNA aminoacylation"/>
    <property type="evidence" value="ECO:0007669"/>
    <property type="project" value="InterPro"/>
</dbReference>
<comment type="caution">
    <text evidence="9">The sequence shown here is derived from an EMBL/GenBank/DDBJ whole genome shotgun (WGS) entry which is preliminary data.</text>
</comment>
<reference evidence="9" key="2">
    <citation type="journal article" date="2014" name="ISME J.">
        <title>Microbial stratification in low pH oxic and suboxic macroscopic growths along an acid mine drainage.</title>
        <authorList>
            <person name="Mendez-Garcia C."/>
            <person name="Mesa V."/>
            <person name="Sprenger R.R."/>
            <person name="Richter M."/>
            <person name="Diez M.S."/>
            <person name="Solano J."/>
            <person name="Bargiela R."/>
            <person name="Golyshina O.V."/>
            <person name="Manteca A."/>
            <person name="Ramos J.L."/>
            <person name="Gallego J.R."/>
            <person name="Llorente I."/>
            <person name="Martins Dos Santos V.A."/>
            <person name="Jensen O.N."/>
            <person name="Pelaez A.I."/>
            <person name="Sanchez J."/>
            <person name="Ferrer M."/>
        </authorList>
    </citation>
    <scope>NUCLEOTIDE SEQUENCE</scope>
</reference>
<dbReference type="SUPFAM" id="SSF52374">
    <property type="entry name" value="Nucleotidylyl transferase"/>
    <property type="match status" value="1"/>
</dbReference>
<evidence type="ECO:0000256" key="2">
    <source>
        <dbReference type="ARBA" id="ARBA00013161"/>
    </source>
</evidence>
<evidence type="ECO:0000256" key="6">
    <source>
        <dbReference type="ARBA" id="ARBA00022917"/>
    </source>
</evidence>
<dbReference type="GO" id="GO:0005737">
    <property type="term" value="C:cytoplasm"/>
    <property type="evidence" value="ECO:0007669"/>
    <property type="project" value="TreeGrafter"/>
</dbReference>
<keyword evidence="7 9" id="KW-0030">Aminoacyl-tRNA synthetase</keyword>
<dbReference type="PROSITE" id="PS00178">
    <property type="entry name" value="AA_TRNA_LIGASE_I"/>
    <property type="match status" value="1"/>
</dbReference>
<keyword evidence="5" id="KW-0067">ATP-binding</keyword>
<dbReference type="InterPro" id="IPR001412">
    <property type="entry name" value="aa-tRNA-synth_I_CS"/>
</dbReference>
<accession>T1A2N4</accession>
<dbReference type="PANTHER" id="PTHR10055:SF1">
    <property type="entry name" value="TRYPTOPHAN--TRNA LIGASE, CYTOPLASMIC"/>
    <property type="match status" value="1"/>
</dbReference>
<dbReference type="PRINTS" id="PR01039">
    <property type="entry name" value="TRNASYNTHTRP"/>
</dbReference>
<dbReference type="PANTHER" id="PTHR10055">
    <property type="entry name" value="TRYPTOPHANYL-TRNA SYNTHETASE"/>
    <property type="match status" value="1"/>
</dbReference>
<evidence type="ECO:0000256" key="1">
    <source>
        <dbReference type="ARBA" id="ARBA00005594"/>
    </source>
</evidence>
<dbReference type="InterPro" id="IPR014729">
    <property type="entry name" value="Rossmann-like_a/b/a_fold"/>
</dbReference>
<dbReference type="EC" id="6.1.1.2" evidence="2"/>
<keyword evidence="6" id="KW-0648">Protein biosynthesis</keyword>
<dbReference type="InterPro" id="IPR002306">
    <property type="entry name" value="Trp-tRNA-ligase"/>
</dbReference>
<dbReference type="InterPro" id="IPR002305">
    <property type="entry name" value="aa-tRNA-synth_Ic"/>
</dbReference>
<comment type="similarity">
    <text evidence="1">Belongs to the class-I aminoacyl-tRNA synthetase family.</text>
</comment>
<dbReference type="Gene3D" id="3.40.50.620">
    <property type="entry name" value="HUPs"/>
    <property type="match status" value="1"/>
</dbReference>
<evidence type="ECO:0000256" key="5">
    <source>
        <dbReference type="ARBA" id="ARBA00022840"/>
    </source>
</evidence>
<keyword evidence="4" id="KW-0547">Nucleotide-binding</keyword>
<evidence type="ECO:0000256" key="4">
    <source>
        <dbReference type="ARBA" id="ARBA00022741"/>
    </source>
</evidence>
<dbReference type="AlphaFoldDB" id="T1A2N4"/>